<dbReference type="Proteomes" id="UP000824890">
    <property type="component" value="Unassembled WGS sequence"/>
</dbReference>
<dbReference type="Pfam" id="PF13869">
    <property type="entry name" value="NUDIX_2"/>
    <property type="match status" value="1"/>
</dbReference>
<accession>A0ABQ7YQH6</accession>
<evidence type="ECO:0000313" key="2">
    <source>
        <dbReference type="EMBL" id="KAH0869578.1"/>
    </source>
</evidence>
<dbReference type="PANTHER" id="PTHR35098">
    <property type="entry name" value="EXPRESSED PROTEIN"/>
    <property type="match status" value="1"/>
</dbReference>
<proteinExistence type="predicted"/>
<sequence length="450" mass="47537">MDFLTDQVKKKFSDKKPETSDPDPNHNNNKPGHTVPTHKPASSSDPTMHKPATNAELMASAKIVAEAAQAASRNETDKLDKAKVAGATADILDAAQRYGKLDEKSGVGQYLEKAENFLHKYESSNSHSSGGAGSHGGVSGSHGGGAGGPAVKKEDEKSGGGSHGLGDYAKMAQGFMKNSIFKLPSGRLRLGESSFTFTLTVTSLSVLKSQLLKSGFFLDIEGLKRKLASKLLVNENVLVPGWSTVLIVFGLRMVGECIGMWWRSNFETLMYPFLPPNVKHPKKKFSDKKPETSDPDPNHNNNKPGHTVPTHKPASSSDPTMHKPATNAELMASAKIVAEAAQAASRNETDKLDKAKVAGATADILDAAQRYGKLDEKSGVGQYLEKAENFLHKYESSNSHSSGGAGSHGGVSGSHGGGAGGPAVKKEDEKSGGGSHGLGDYAKMAQGFMK</sequence>
<gene>
    <name evidence="2" type="ORF">HID58_076600</name>
</gene>
<feature type="region of interest" description="Disordered" evidence="1">
    <location>
        <begin position="122"/>
        <end position="163"/>
    </location>
</feature>
<dbReference type="Gene3D" id="3.90.79.10">
    <property type="entry name" value="Nucleoside Triphosphate Pyrophosphohydrolase"/>
    <property type="match status" value="1"/>
</dbReference>
<dbReference type="PANTHER" id="PTHR35098:SF8">
    <property type="entry name" value="GENOME ASSEMBLY, CHROMOSOME: A06"/>
    <property type="match status" value="1"/>
</dbReference>
<dbReference type="InterPro" id="IPR016706">
    <property type="entry name" value="Cleav_polyA_spec_factor_su5"/>
</dbReference>
<feature type="compositionally biased region" description="Gly residues" evidence="1">
    <location>
        <begin position="130"/>
        <end position="148"/>
    </location>
</feature>
<dbReference type="EMBL" id="JAGKQM010000017">
    <property type="protein sequence ID" value="KAH0869578.1"/>
    <property type="molecule type" value="Genomic_DNA"/>
</dbReference>
<evidence type="ECO:0000313" key="3">
    <source>
        <dbReference type="Proteomes" id="UP000824890"/>
    </source>
</evidence>
<reference evidence="2 3" key="1">
    <citation type="submission" date="2021-05" db="EMBL/GenBank/DDBJ databases">
        <title>Genome Assembly of Synthetic Allotetraploid Brassica napus Reveals Homoeologous Exchanges between Subgenomes.</title>
        <authorList>
            <person name="Davis J.T."/>
        </authorList>
    </citation>
    <scope>NUCLEOTIDE SEQUENCE [LARGE SCALE GENOMIC DNA]</scope>
    <source>
        <strain evidence="3">cv. Da-Ae</strain>
        <tissue evidence="2">Seedling</tissue>
    </source>
</reference>
<feature type="region of interest" description="Disordered" evidence="1">
    <location>
        <begin position="281"/>
        <end position="323"/>
    </location>
</feature>
<feature type="compositionally biased region" description="Basic and acidic residues" evidence="1">
    <location>
        <begin position="7"/>
        <end position="19"/>
    </location>
</feature>
<comment type="caution">
    <text evidence="2">The sequence shown here is derived from an EMBL/GenBank/DDBJ whole genome shotgun (WGS) entry which is preliminary data.</text>
</comment>
<dbReference type="InterPro" id="IPR040294">
    <property type="entry name" value="Nodulin-rel_1/2"/>
</dbReference>
<organism evidence="2 3">
    <name type="scientific">Brassica napus</name>
    <name type="common">Rape</name>
    <dbReference type="NCBI Taxonomy" id="3708"/>
    <lineage>
        <taxon>Eukaryota</taxon>
        <taxon>Viridiplantae</taxon>
        <taxon>Streptophyta</taxon>
        <taxon>Embryophyta</taxon>
        <taxon>Tracheophyta</taxon>
        <taxon>Spermatophyta</taxon>
        <taxon>Magnoliopsida</taxon>
        <taxon>eudicotyledons</taxon>
        <taxon>Gunneridae</taxon>
        <taxon>Pentapetalae</taxon>
        <taxon>rosids</taxon>
        <taxon>malvids</taxon>
        <taxon>Brassicales</taxon>
        <taxon>Brassicaceae</taxon>
        <taxon>Brassiceae</taxon>
        <taxon>Brassica</taxon>
    </lineage>
</organism>
<keyword evidence="3" id="KW-1185">Reference proteome</keyword>
<evidence type="ECO:0000256" key="1">
    <source>
        <dbReference type="SAM" id="MobiDB-lite"/>
    </source>
</evidence>
<feature type="region of interest" description="Disordered" evidence="1">
    <location>
        <begin position="395"/>
        <end position="450"/>
    </location>
</feature>
<feature type="compositionally biased region" description="Gly residues" evidence="1">
    <location>
        <begin position="403"/>
        <end position="421"/>
    </location>
</feature>
<protein>
    <recommendedName>
        <fullName evidence="4">Nodulin-related protein 1</fullName>
    </recommendedName>
</protein>
<name>A0ABQ7YQH6_BRANA</name>
<evidence type="ECO:0008006" key="4">
    <source>
        <dbReference type="Google" id="ProtNLM"/>
    </source>
</evidence>
<feature type="region of interest" description="Disordered" evidence="1">
    <location>
        <begin position="1"/>
        <end position="55"/>
    </location>
</feature>